<reference evidence="4" key="1">
    <citation type="submission" date="2017-02" db="EMBL/GenBank/DDBJ databases">
        <authorList>
            <person name="Varghese N."/>
            <person name="Submissions S."/>
        </authorList>
    </citation>
    <scope>NUCLEOTIDE SEQUENCE [LARGE SCALE GENOMIC DNA]</scope>
    <source>
        <strain evidence="4">DSM 22385</strain>
    </source>
</reference>
<proteinExistence type="predicted"/>
<protein>
    <recommendedName>
        <fullName evidence="5">Lipoprotein</fullName>
    </recommendedName>
</protein>
<dbReference type="AlphaFoldDB" id="A0A1T5AAZ5"/>
<evidence type="ECO:0000313" key="4">
    <source>
        <dbReference type="Proteomes" id="UP000189981"/>
    </source>
</evidence>
<feature type="chain" id="PRO_5012707581" description="Lipoprotein" evidence="2">
    <location>
        <begin position="30"/>
        <end position="173"/>
    </location>
</feature>
<dbReference type="PROSITE" id="PS51257">
    <property type="entry name" value="PROKAR_LIPOPROTEIN"/>
    <property type="match status" value="1"/>
</dbReference>
<dbReference type="NCBIfam" id="NF047658">
    <property type="entry name" value="HYC_CC_PP"/>
    <property type="match status" value="1"/>
</dbReference>
<evidence type="ECO:0000313" key="3">
    <source>
        <dbReference type="EMBL" id="SKB32110.1"/>
    </source>
</evidence>
<dbReference type="Proteomes" id="UP000189981">
    <property type="component" value="Unassembled WGS sequence"/>
</dbReference>
<evidence type="ECO:0008006" key="5">
    <source>
        <dbReference type="Google" id="ProtNLM"/>
    </source>
</evidence>
<feature type="compositionally biased region" description="Basic and acidic residues" evidence="1">
    <location>
        <begin position="64"/>
        <end position="99"/>
    </location>
</feature>
<dbReference type="InterPro" id="IPR058060">
    <property type="entry name" value="HYC_CC_PP"/>
</dbReference>
<sequence length="173" mass="19699">MKRNQSIKLKAIFLLIVFSLSTVVSFACATGIDMGYNKNHHNAGEGKSSPATARNKHSHSSVVGHEHRSADMKNTHDHRADNSHWESDHSKRTESTPDDCCRDEAAKFEKCDKLTQKAVNFNFQPDFIILFIKAFYNAEAFTRSLHHPNSRYLTRNHHPPIPDTRIAIQSFLI</sequence>
<evidence type="ECO:0000256" key="2">
    <source>
        <dbReference type="SAM" id="SignalP"/>
    </source>
</evidence>
<feature type="region of interest" description="Disordered" evidence="1">
    <location>
        <begin position="41"/>
        <end position="99"/>
    </location>
</feature>
<dbReference type="OrthoDB" id="657403at2"/>
<organism evidence="3 4">
    <name type="scientific">Daejeonella lutea</name>
    <dbReference type="NCBI Taxonomy" id="572036"/>
    <lineage>
        <taxon>Bacteria</taxon>
        <taxon>Pseudomonadati</taxon>
        <taxon>Bacteroidota</taxon>
        <taxon>Sphingobacteriia</taxon>
        <taxon>Sphingobacteriales</taxon>
        <taxon>Sphingobacteriaceae</taxon>
        <taxon>Daejeonella</taxon>
    </lineage>
</organism>
<evidence type="ECO:0000256" key="1">
    <source>
        <dbReference type="SAM" id="MobiDB-lite"/>
    </source>
</evidence>
<accession>A0A1T5AAZ5</accession>
<keyword evidence="4" id="KW-1185">Reference proteome</keyword>
<feature type="signal peptide" evidence="2">
    <location>
        <begin position="1"/>
        <end position="29"/>
    </location>
</feature>
<gene>
    <name evidence="3" type="ORF">SAMN05661099_0534</name>
</gene>
<keyword evidence="2" id="KW-0732">Signal</keyword>
<dbReference type="EMBL" id="FUYR01000001">
    <property type="protein sequence ID" value="SKB32110.1"/>
    <property type="molecule type" value="Genomic_DNA"/>
</dbReference>
<name>A0A1T5AAZ5_9SPHI</name>
<dbReference type="STRING" id="572036.SAMN05661099_0534"/>
<dbReference type="RefSeq" id="WP_079701104.1">
    <property type="nucleotide sequence ID" value="NZ_FUYR01000001.1"/>
</dbReference>